<sequence>WNGLTLDPYFDDSVDSWASMRTSWTDINGRAGHGNPDGGEFVTHHAGARW</sequence>
<keyword evidence="3" id="KW-1185">Reference proteome</keyword>
<dbReference type="AlphaFoldDB" id="A0A0C3QEL2"/>
<evidence type="ECO:0000313" key="3">
    <source>
        <dbReference type="Proteomes" id="UP000054248"/>
    </source>
</evidence>
<protein>
    <submittedName>
        <fullName evidence="2">Uncharacterized protein</fullName>
    </submittedName>
</protein>
<proteinExistence type="predicted"/>
<reference evidence="3" key="2">
    <citation type="submission" date="2015-01" db="EMBL/GenBank/DDBJ databases">
        <title>Evolutionary Origins and Diversification of the Mycorrhizal Mutualists.</title>
        <authorList>
            <consortium name="DOE Joint Genome Institute"/>
            <consortium name="Mycorrhizal Genomics Consortium"/>
            <person name="Kohler A."/>
            <person name="Kuo A."/>
            <person name="Nagy L.G."/>
            <person name="Floudas D."/>
            <person name="Copeland A."/>
            <person name="Barry K.W."/>
            <person name="Cichocki N."/>
            <person name="Veneault-Fourrey C."/>
            <person name="LaButti K."/>
            <person name="Lindquist E.A."/>
            <person name="Lipzen A."/>
            <person name="Lundell T."/>
            <person name="Morin E."/>
            <person name="Murat C."/>
            <person name="Riley R."/>
            <person name="Ohm R."/>
            <person name="Sun H."/>
            <person name="Tunlid A."/>
            <person name="Henrissat B."/>
            <person name="Grigoriev I.V."/>
            <person name="Hibbett D.S."/>
            <person name="Martin F."/>
        </authorList>
    </citation>
    <scope>NUCLEOTIDE SEQUENCE [LARGE SCALE GENOMIC DNA]</scope>
    <source>
        <strain evidence="3">MUT 4182</strain>
    </source>
</reference>
<feature type="non-terminal residue" evidence="2">
    <location>
        <position position="50"/>
    </location>
</feature>
<accession>A0A0C3QEL2</accession>
<feature type="non-terminal residue" evidence="2">
    <location>
        <position position="1"/>
    </location>
</feature>
<dbReference type="Proteomes" id="UP000054248">
    <property type="component" value="Unassembled WGS sequence"/>
</dbReference>
<evidence type="ECO:0000256" key="1">
    <source>
        <dbReference type="SAM" id="MobiDB-lite"/>
    </source>
</evidence>
<dbReference type="OrthoDB" id="3476529at2759"/>
<gene>
    <name evidence="2" type="ORF">M407DRAFT_62664</name>
</gene>
<evidence type="ECO:0000313" key="2">
    <source>
        <dbReference type="EMBL" id="KIO23484.1"/>
    </source>
</evidence>
<organism evidence="2 3">
    <name type="scientific">Tulasnella calospora MUT 4182</name>
    <dbReference type="NCBI Taxonomy" id="1051891"/>
    <lineage>
        <taxon>Eukaryota</taxon>
        <taxon>Fungi</taxon>
        <taxon>Dikarya</taxon>
        <taxon>Basidiomycota</taxon>
        <taxon>Agaricomycotina</taxon>
        <taxon>Agaricomycetes</taxon>
        <taxon>Cantharellales</taxon>
        <taxon>Tulasnellaceae</taxon>
        <taxon>Tulasnella</taxon>
    </lineage>
</organism>
<dbReference type="HOGENOM" id="CLU_3130058_0_0_1"/>
<feature type="region of interest" description="Disordered" evidence="1">
    <location>
        <begin position="31"/>
        <end position="50"/>
    </location>
</feature>
<reference evidence="2 3" key="1">
    <citation type="submission" date="2014-04" db="EMBL/GenBank/DDBJ databases">
        <authorList>
            <consortium name="DOE Joint Genome Institute"/>
            <person name="Kuo A."/>
            <person name="Girlanda M."/>
            <person name="Perotto S."/>
            <person name="Kohler A."/>
            <person name="Nagy L.G."/>
            <person name="Floudas D."/>
            <person name="Copeland A."/>
            <person name="Barry K.W."/>
            <person name="Cichocki N."/>
            <person name="Veneault-Fourrey C."/>
            <person name="LaButti K."/>
            <person name="Lindquist E.A."/>
            <person name="Lipzen A."/>
            <person name="Lundell T."/>
            <person name="Morin E."/>
            <person name="Murat C."/>
            <person name="Sun H."/>
            <person name="Tunlid A."/>
            <person name="Henrissat B."/>
            <person name="Grigoriev I.V."/>
            <person name="Hibbett D.S."/>
            <person name="Martin F."/>
            <person name="Nordberg H.P."/>
            <person name="Cantor M.N."/>
            <person name="Hua S.X."/>
        </authorList>
    </citation>
    <scope>NUCLEOTIDE SEQUENCE [LARGE SCALE GENOMIC DNA]</scope>
    <source>
        <strain evidence="2 3">MUT 4182</strain>
    </source>
</reference>
<dbReference type="EMBL" id="KN823083">
    <property type="protein sequence ID" value="KIO23484.1"/>
    <property type="molecule type" value="Genomic_DNA"/>
</dbReference>
<name>A0A0C3QEL2_9AGAM</name>